<evidence type="ECO:0008006" key="5">
    <source>
        <dbReference type="Google" id="ProtNLM"/>
    </source>
</evidence>
<dbReference type="KEGG" id="llu:AKJ09_01412"/>
<proteinExistence type="predicted"/>
<feature type="signal peptide" evidence="2">
    <location>
        <begin position="1"/>
        <end position="20"/>
    </location>
</feature>
<dbReference type="STRING" id="1391654.AKJ09_01412"/>
<evidence type="ECO:0000256" key="1">
    <source>
        <dbReference type="SAM" id="MobiDB-lite"/>
    </source>
</evidence>
<evidence type="ECO:0000313" key="3">
    <source>
        <dbReference type="EMBL" id="AKU94748.1"/>
    </source>
</evidence>
<evidence type="ECO:0000256" key="2">
    <source>
        <dbReference type="SAM" id="SignalP"/>
    </source>
</evidence>
<dbReference type="OrthoDB" id="5508739at2"/>
<protein>
    <recommendedName>
        <fullName evidence="5">Lipoprotein</fullName>
    </recommendedName>
</protein>
<keyword evidence="2" id="KW-0732">Signal</keyword>
<accession>A0A0K1PMK0</accession>
<dbReference type="RefSeq" id="WP_146646301.1">
    <property type="nucleotide sequence ID" value="NZ_CP012333.1"/>
</dbReference>
<evidence type="ECO:0000313" key="4">
    <source>
        <dbReference type="Proteomes" id="UP000064967"/>
    </source>
</evidence>
<name>A0A0K1PMK0_9BACT</name>
<organism evidence="3 4">
    <name type="scientific">Labilithrix luteola</name>
    <dbReference type="NCBI Taxonomy" id="1391654"/>
    <lineage>
        <taxon>Bacteria</taxon>
        <taxon>Pseudomonadati</taxon>
        <taxon>Myxococcota</taxon>
        <taxon>Polyangia</taxon>
        <taxon>Polyangiales</taxon>
        <taxon>Labilitrichaceae</taxon>
        <taxon>Labilithrix</taxon>
    </lineage>
</organism>
<dbReference type="Proteomes" id="UP000064967">
    <property type="component" value="Chromosome"/>
</dbReference>
<reference evidence="3 4" key="1">
    <citation type="submission" date="2015-08" db="EMBL/GenBank/DDBJ databases">
        <authorList>
            <person name="Babu N.S."/>
            <person name="Beckwith C.J."/>
            <person name="Beseler K.G."/>
            <person name="Brison A."/>
            <person name="Carone J.V."/>
            <person name="Caskin T.P."/>
            <person name="Diamond M."/>
            <person name="Durham M.E."/>
            <person name="Foxe J.M."/>
            <person name="Go M."/>
            <person name="Henderson B.A."/>
            <person name="Jones I.B."/>
            <person name="McGettigan J.A."/>
            <person name="Micheletti S.J."/>
            <person name="Nasrallah M.E."/>
            <person name="Ortiz D."/>
            <person name="Piller C.R."/>
            <person name="Privatt S.R."/>
            <person name="Schneider S.L."/>
            <person name="Sharp S."/>
            <person name="Smith T.C."/>
            <person name="Stanton J.D."/>
            <person name="Ullery H.E."/>
            <person name="Wilson R.J."/>
            <person name="Serrano M.G."/>
            <person name="Buck G."/>
            <person name="Lee V."/>
            <person name="Wang Y."/>
            <person name="Carvalho R."/>
            <person name="Voegtly L."/>
            <person name="Shi R."/>
            <person name="Duckworth R."/>
            <person name="Johnson A."/>
            <person name="Loviza R."/>
            <person name="Walstead R."/>
            <person name="Shah Z."/>
            <person name="Kiflezghi M."/>
            <person name="Wade K."/>
            <person name="Ball S.L."/>
            <person name="Bradley K.W."/>
            <person name="Asai D.J."/>
            <person name="Bowman C.A."/>
            <person name="Russell D.A."/>
            <person name="Pope W.H."/>
            <person name="Jacobs-Sera D."/>
            <person name="Hendrix R.W."/>
            <person name="Hatfull G.F."/>
        </authorList>
    </citation>
    <scope>NUCLEOTIDE SEQUENCE [LARGE SCALE GENOMIC DNA]</scope>
    <source>
        <strain evidence="3 4">DSM 27648</strain>
    </source>
</reference>
<feature type="region of interest" description="Disordered" evidence="1">
    <location>
        <begin position="24"/>
        <end position="46"/>
    </location>
</feature>
<sequence>MKLVRPLALVAACLIPGVVACSSDDTTAGSPGSPGSPTDVTDPGKGGFVVTVSGEDLAAVGYDWTSSALASGDPPAFVDGWAVNFEHVIITVDKIRVNADPDKNEGNPEDMGGVVATADGPWAVDATLGGNLVGKSGSPDEKTVAITSIASQSNGASFDPTARYAFSYDLVQASSAAKMVNLDAEGQALYEQAKARGWSMIFAGKATYRGPAPDASSVFSKIPTEVKFTLGLHNPSSYVNCRNTDLQQVGGEFPRGVQASANGPTTVQITIHTDHAFWDKLNVEGTPLHFDPIAANASADGTVTIDDLANVDVTGFTTRSGEPLPWRSLVSDYTAPNGQMRFDANGTSFAKANSYASYLAYSAASGGHMNADGECVVKNAFAP</sequence>
<dbReference type="PROSITE" id="PS51257">
    <property type="entry name" value="PROKAR_LIPOPROTEIN"/>
    <property type="match status" value="1"/>
</dbReference>
<feature type="compositionally biased region" description="Polar residues" evidence="1">
    <location>
        <begin position="24"/>
        <end position="39"/>
    </location>
</feature>
<dbReference type="EMBL" id="CP012333">
    <property type="protein sequence ID" value="AKU94748.1"/>
    <property type="molecule type" value="Genomic_DNA"/>
</dbReference>
<keyword evidence="4" id="KW-1185">Reference proteome</keyword>
<feature type="chain" id="PRO_5005465730" description="Lipoprotein" evidence="2">
    <location>
        <begin position="21"/>
        <end position="383"/>
    </location>
</feature>
<dbReference type="AlphaFoldDB" id="A0A0K1PMK0"/>
<gene>
    <name evidence="3" type="ORF">AKJ09_01412</name>
</gene>